<name>A0ABW0UH52_9STRE</name>
<keyword evidence="1" id="KW-1133">Transmembrane helix</keyword>
<keyword evidence="1" id="KW-0472">Membrane</keyword>
<sequence length="298" mass="34507">MEQYGIDEEYNNFIETINARKSVIVEDYKAKSVSPFYGNTFSDFQTSYETYLMGDIVLSPKEIRKLEKYDNASIAEHVGSLSTEVATSEEWFDSIYSLDLFQNDVKLLLTTYLYDAITLISRVEAMTKEVNTLKSARSTCINDRTFTNLIYFGGISLVGLFFIIASLSKSFFFAIIFLAIIWGIERYRRKSLSKSNDIISAFTKDLKHSLDKQEWHIHRANEHELIRQHGKDSSSEFFLSLYDYISKGRALSLGEAINLYYQELHNLHNNMELLQQQSFINQQAELNRKVSELGDLFK</sequence>
<gene>
    <name evidence="2" type="ORF">ACFPQ3_10305</name>
</gene>
<proteinExistence type="predicted"/>
<comment type="caution">
    <text evidence="2">The sequence shown here is derived from an EMBL/GenBank/DDBJ whole genome shotgun (WGS) entry which is preliminary data.</text>
</comment>
<dbReference type="EMBL" id="JBHSOJ010000031">
    <property type="protein sequence ID" value="MFC5631922.1"/>
    <property type="molecule type" value="Genomic_DNA"/>
</dbReference>
<evidence type="ECO:0000313" key="2">
    <source>
        <dbReference type="EMBL" id="MFC5631922.1"/>
    </source>
</evidence>
<protein>
    <submittedName>
        <fullName evidence="2">Uncharacterized protein</fullName>
    </submittedName>
</protein>
<feature type="transmembrane region" description="Helical" evidence="1">
    <location>
        <begin position="149"/>
        <end position="182"/>
    </location>
</feature>
<keyword evidence="3" id="KW-1185">Reference proteome</keyword>
<accession>A0ABW0UH52</accession>
<evidence type="ECO:0000256" key="1">
    <source>
        <dbReference type="SAM" id="Phobius"/>
    </source>
</evidence>
<dbReference type="Proteomes" id="UP001596110">
    <property type="component" value="Unassembled WGS sequence"/>
</dbReference>
<reference evidence="3" key="1">
    <citation type="journal article" date="2019" name="Int. J. Syst. Evol. Microbiol.">
        <title>The Global Catalogue of Microorganisms (GCM) 10K type strain sequencing project: providing services to taxonomists for standard genome sequencing and annotation.</title>
        <authorList>
            <consortium name="The Broad Institute Genomics Platform"/>
            <consortium name="The Broad Institute Genome Sequencing Center for Infectious Disease"/>
            <person name="Wu L."/>
            <person name="Ma J."/>
        </authorList>
    </citation>
    <scope>NUCLEOTIDE SEQUENCE [LARGE SCALE GENOMIC DNA]</scope>
    <source>
        <strain evidence="3">DT43</strain>
    </source>
</reference>
<evidence type="ECO:0000313" key="3">
    <source>
        <dbReference type="Proteomes" id="UP001596110"/>
    </source>
</evidence>
<keyword evidence="1" id="KW-0812">Transmembrane</keyword>
<dbReference type="RefSeq" id="WP_156805562.1">
    <property type="nucleotide sequence ID" value="NZ_JBHSOJ010000031.1"/>
</dbReference>
<organism evidence="2 3">
    <name type="scientific">Streptococcus caledonicus</name>
    <dbReference type="NCBI Taxonomy" id="2614158"/>
    <lineage>
        <taxon>Bacteria</taxon>
        <taxon>Bacillati</taxon>
        <taxon>Bacillota</taxon>
        <taxon>Bacilli</taxon>
        <taxon>Lactobacillales</taxon>
        <taxon>Streptococcaceae</taxon>
        <taxon>Streptococcus</taxon>
    </lineage>
</organism>